<evidence type="ECO:0000256" key="1">
    <source>
        <dbReference type="SAM" id="SignalP"/>
    </source>
</evidence>
<reference evidence="2 3" key="1">
    <citation type="submission" date="2018-07" db="EMBL/GenBank/DDBJ databases">
        <title>Chitinophaga K2CV101002-2 sp. nov., isolated from a monsoon evergreen broad-leaved forest soil.</title>
        <authorList>
            <person name="Lv Y."/>
        </authorList>
    </citation>
    <scope>NUCLEOTIDE SEQUENCE [LARGE SCALE GENOMIC DNA]</scope>
    <source>
        <strain evidence="2 3">GDMCC 1.1288</strain>
    </source>
</reference>
<keyword evidence="3" id="KW-1185">Reference proteome</keyword>
<evidence type="ECO:0000313" key="3">
    <source>
        <dbReference type="Proteomes" id="UP000260644"/>
    </source>
</evidence>
<comment type="caution">
    <text evidence="2">The sequence shown here is derived from an EMBL/GenBank/DDBJ whole genome shotgun (WGS) entry which is preliminary data.</text>
</comment>
<organism evidence="2 3">
    <name type="scientific">Chitinophaga silvatica</name>
    <dbReference type="NCBI Taxonomy" id="2282649"/>
    <lineage>
        <taxon>Bacteria</taxon>
        <taxon>Pseudomonadati</taxon>
        <taxon>Bacteroidota</taxon>
        <taxon>Chitinophagia</taxon>
        <taxon>Chitinophagales</taxon>
        <taxon>Chitinophagaceae</taxon>
        <taxon>Chitinophaga</taxon>
    </lineage>
</organism>
<gene>
    <name evidence="2" type="ORF">DVR12_19555</name>
</gene>
<accession>A0A3E1Y733</accession>
<keyword evidence="1" id="KW-0732">Signal</keyword>
<proteinExistence type="predicted"/>
<name>A0A3E1Y733_9BACT</name>
<evidence type="ECO:0000313" key="2">
    <source>
        <dbReference type="EMBL" id="RFS20755.1"/>
    </source>
</evidence>
<dbReference type="OrthoDB" id="744342at2"/>
<dbReference type="EMBL" id="QPMM01000010">
    <property type="protein sequence ID" value="RFS20755.1"/>
    <property type="molecule type" value="Genomic_DNA"/>
</dbReference>
<dbReference type="AlphaFoldDB" id="A0A3E1Y733"/>
<sequence>MKNCFLSLLFLLLTFNVFAQEDVEMTTKPVKDTILGNRTLLYAGTFNAEKALVQLFPGKIFRKDKKIVINWTCPSCKAVPYVDENGDPENAIFPFKEGVATRLINEMDFTDANGTAYKVISFNHSPFDADGLQMVRFQGGVLGMAKFILTDNGWKLRMFTPAIGGYGSFSQAPTPKPVQIGDDQWAFLLEHINGGAGGAYYAIGYLIAGIYGTYKKVMAAPYIRKVNDPEGEWSYTVEATGDKKQFRDLVFNVSGNYTEEDKEYLPEELQALIKGKKKGSFSFQQKYVHNGRYYVQQKAVVLKAK</sequence>
<protein>
    <submittedName>
        <fullName evidence="2">Uncharacterized protein</fullName>
    </submittedName>
</protein>
<feature type="signal peptide" evidence="1">
    <location>
        <begin position="1"/>
        <end position="19"/>
    </location>
</feature>
<feature type="chain" id="PRO_5017678990" evidence="1">
    <location>
        <begin position="20"/>
        <end position="305"/>
    </location>
</feature>
<dbReference type="RefSeq" id="WP_116977473.1">
    <property type="nucleotide sequence ID" value="NZ_QPMM01000010.1"/>
</dbReference>
<dbReference type="Proteomes" id="UP000260644">
    <property type="component" value="Unassembled WGS sequence"/>
</dbReference>